<dbReference type="PIRSF" id="PIRSF000538">
    <property type="entry name" value="GlpK"/>
    <property type="match status" value="1"/>
</dbReference>
<dbReference type="InterPro" id="IPR043129">
    <property type="entry name" value="ATPase_NBD"/>
</dbReference>
<evidence type="ECO:0000256" key="2">
    <source>
        <dbReference type="ARBA" id="ARBA00022629"/>
    </source>
</evidence>
<dbReference type="EMBL" id="JTJJ01000122">
    <property type="protein sequence ID" value="KHJ65502.1"/>
    <property type="molecule type" value="Genomic_DNA"/>
</dbReference>
<organism evidence="12 13">
    <name type="scientific">Pantoea rodasii</name>
    <dbReference type="NCBI Taxonomy" id="1076549"/>
    <lineage>
        <taxon>Bacteria</taxon>
        <taxon>Pseudomonadati</taxon>
        <taxon>Pseudomonadota</taxon>
        <taxon>Gammaproteobacteria</taxon>
        <taxon>Enterobacterales</taxon>
        <taxon>Erwiniaceae</taxon>
        <taxon>Pantoea</taxon>
    </lineage>
</organism>
<reference evidence="12 13" key="1">
    <citation type="submission" date="2014-11" db="EMBL/GenBank/DDBJ databases">
        <title>Genome sequencing of Pantoea rodasii ND03.</title>
        <authorList>
            <person name="Muhamad Yunos N.Y."/>
            <person name="Chan K.-G."/>
        </authorList>
    </citation>
    <scope>NUCLEOTIDE SEQUENCE [LARGE SCALE GENOMIC DNA]</scope>
    <source>
        <strain evidence="12 13">ND03</strain>
    </source>
</reference>
<dbReference type="Gene3D" id="3.30.420.40">
    <property type="match status" value="2"/>
</dbReference>
<dbReference type="Pfam" id="PF02782">
    <property type="entry name" value="FGGY_C"/>
    <property type="match status" value="1"/>
</dbReference>
<sequence length="489" mass="52829">MYLGIDIGTSELKALIINTQGEIVASQHATLSVQRPHPHWAEQDPERWWQACTDVLAGLRQQSPAAWSAVRAIGLSGQMHGAVLLDADGKVLRPCILWNDTRSAAQCEVLSKCYPQMMAISGNMIMPGFTAPKLRWVAEQEPEIFSRIDKVLLPKDYLRWRLTGHFVSEPSDAAGTLWLDVAQRDWSDELLAITGLTRAQMPELVEGCAVSGSLKPALASEWGLSTSVTVAGGGGDNAASAVGVGAVNPGDAFISLGTSGVIFVVNDRLQADPQSGVHAFCHALPGRWHQMSVMLSAASCLRWLCNLLAVSESQLMEEMAQLSAEQRRQAPLFLPYLSGERTPHNDPDASGSFFNLRHETPRALLGYAVIEGVAFGLADGLAVLGDAQHHIQQCSLTGGGARSTLWAQLIADVLQLPIVTHPASASGALGAARLAWLADGGYEQEVCLKPAVQARYQPDTAQAGVLQQRLRAFRELYIQQQWVRQLLPA</sequence>
<keyword evidence="2 8" id="KW-0859">Xylose metabolism</keyword>
<evidence type="ECO:0000259" key="10">
    <source>
        <dbReference type="Pfam" id="PF00370"/>
    </source>
</evidence>
<name>A0A0B1R2V3_9GAMM</name>
<dbReference type="EC" id="2.7.1.17" evidence="8 9"/>
<evidence type="ECO:0000256" key="6">
    <source>
        <dbReference type="ARBA" id="ARBA00022840"/>
    </source>
</evidence>
<dbReference type="GO" id="GO:0005524">
    <property type="term" value="F:ATP binding"/>
    <property type="evidence" value="ECO:0007669"/>
    <property type="project" value="UniProtKB-UniRule"/>
</dbReference>
<gene>
    <name evidence="8 9" type="primary">xylB</name>
    <name evidence="12" type="ORF">QU24_24170</name>
</gene>
<protein>
    <recommendedName>
        <fullName evidence="8 9">Xylulose kinase</fullName>
        <shortName evidence="8 9">Xylulokinase</shortName>
        <ecNumber evidence="8 9">2.7.1.17</ecNumber>
    </recommendedName>
</protein>
<comment type="caution">
    <text evidence="12">The sequence shown here is derived from an EMBL/GenBank/DDBJ whole genome shotgun (WGS) entry which is preliminary data.</text>
</comment>
<dbReference type="PANTHER" id="PTHR43095">
    <property type="entry name" value="SUGAR KINASE"/>
    <property type="match status" value="1"/>
</dbReference>
<keyword evidence="4 8" id="KW-0547">Nucleotide-binding</keyword>
<evidence type="ECO:0000256" key="5">
    <source>
        <dbReference type="ARBA" id="ARBA00022777"/>
    </source>
</evidence>
<dbReference type="GO" id="GO:0042732">
    <property type="term" value="P:D-xylose metabolic process"/>
    <property type="evidence" value="ECO:0007669"/>
    <property type="project" value="UniProtKB-KW"/>
</dbReference>
<dbReference type="NCBIfam" id="TIGR01312">
    <property type="entry name" value="XylB"/>
    <property type="match status" value="1"/>
</dbReference>
<keyword evidence="3 8" id="KW-0808">Transferase</keyword>
<feature type="active site" description="Proton acceptor" evidence="8">
    <location>
        <position position="236"/>
    </location>
</feature>
<keyword evidence="7 8" id="KW-0119">Carbohydrate metabolism</keyword>
<dbReference type="GO" id="GO:0005998">
    <property type="term" value="P:xylulose catabolic process"/>
    <property type="evidence" value="ECO:0007669"/>
    <property type="project" value="UniProtKB-UniRule"/>
</dbReference>
<feature type="domain" description="Carbohydrate kinase FGGY N-terminal" evidence="10">
    <location>
        <begin position="1"/>
        <end position="243"/>
    </location>
</feature>
<comment type="catalytic activity">
    <reaction evidence="8 9">
        <text>D-xylulose + ATP = D-xylulose 5-phosphate + ADP + H(+)</text>
        <dbReference type="Rhea" id="RHEA:10964"/>
        <dbReference type="ChEBI" id="CHEBI:15378"/>
        <dbReference type="ChEBI" id="CHEBI:17140"/>
        <dbReference type="ChEBI" id="CHEBI:30616"/>
        <dbReference type="ChEBI" id="CHEBI:57737"/>
        <dbReference type="ChEBI" id="CHEBI:456216"/>
        <dbReference type="EC" id="2.7.1.17"/>
    </reaction>
</comment>
<dbReference type="PROSITE" id="PS00933">
    <property type="entry name" value="FGGY_KINASES_1"/>
    <property type="match status" value="1"/>
</dbReference>
<dbReference type="Pfam" id="PF00370">
    <property type="entry name" value="FGGY_N"/>
    <property type="match status" value="1"/>
</dbReference>
<dbReference type="InterPro" id="IPR018484">
    <property type="entry name" value="FGGY_N"/>
</dbReference>
<evidence type="ECO:0000259" key="11">
    <source>
        <dbReference type="Pfam" id="PF02782"/>
    </source>
</evidence>
<evidence type="ECO:0000256" key="1">
    <source>
        <dbReference type="ARBA" id="ARBA00009156"/>
    </source>
</evidence>
<dbReference type="CDD" id="cd07808">
    <property type="entry name" value="ASKHA_NBD_FGGY_EcXK-like"/>
    <property type="match status" value="1"/>
</dbReference>
<feature type="site" description="Important for activity" evidence="8">
    <location>
        <position position="6"/>
    </location>
</feature>
<dbReference type="InterPro" id="IPR018485">
    <property type="entry name" value="FGGY_C"/>
</dbReference>
<accession>A0A0B1R2V3</accession>
<evidence type="ECO:0000256" key="3">
    <source>
        <dbReference type="ARBA" id="ARBA00022679"/>
    </source>
</evidence>
<dbReference type="SUPFAM" id="SSF53067">
    <property type="entry name" value="Actin-like ATPase domain"/>
    <property type="match status" value="2"/>
</dbReference>
<keyword evidence="5 8" id="KW-0418">Kinase</keyword>
<evidence type="ECO:0000256" key="9">
    <source>
        <dbReference type="RuleBase" id="RU364073"/>
    </source>
</evidence>
<comment type="similarity">
    <text evidence="1 8 9">Belongs to the FGGY kinase family.</text>
</comment>
<dbReference type="AlphaFoldDB" id="A0A0B1R2V3"/>
<comment type="function">
    <text evidence="8">Catalyzes the phosphorylation of D-xylulose to D-xylulose 5-phosphate.</text>
</comment>
<evidence type="ECO:0000313" key="13">
    <source>
        <dbReference type="Proteomes" id="UP000030853"/>
    </source>
</evidence>
<proteinExistence type="inferred from homology"/>
<evidence type="ECO:0000313" key="12">
    <source>
        <dbReference type="EMBL" id="KHJ65502.1"/>
    </source>
</evidence>
<dbReference type="InterPro" id="IPR050406">
    <property type="entry name" value="FGGY_Carb_Kinase"/>
</dbReference>
<dbReference type="Proteomes" id="UP000030853">
    <property type="component" value="Unassembled WGS sequence"/>
</dbReference>
<feature type="binding site" evidence="8">
    <location>
        <begin position="79"/>
        <end position="80"/>
    </location>
    <ligand>
        <name>substrate</name>
    </ligand>
</feature>
<dbReference type="InterPro" id="IPR018483">
    <property type="entry name" value="Carb_kinase_FGGY_CS"/>
</dbReference>
<evidence type="ECO:0000256" key="7">
    <source>
        <dbReference type="ARBA" id="ARBA00023277"/>
    </source>
</evidence>
<dbReference type="RefSeq" id="WP_039336459.1">
    <property type="nucleotide sequence ID" value="NZ_JTJJ01000122.1"/>
</dbReference>
<evidence type="ECO:0000256" key="8">
    <source>
        <dbReference type="HAMAP-Rule" id="MF_02220"/>
    </source>
</evidence>
<feature type="domain" description="Carbohydrate kinase FGGY C-terminal" evidence="11">
    <location>
        <begin position="253"/>
        <end position="437"/>
    </location>
</feature>
<dbReference type="InterPro" id="IPR000577">
    <property type="entry name" value="Carb_kinase_FGGY"/>
</dbReference>
<dbReference type="HAMAP" id="MF_02220">
    <property type="entry name" value="XylB"/>
    <property type="match status" value="1"/>
</dbReference>
<keyword evidence="6 8" id="KW-0067">ATP-binding</keyword>
<evidence type="ECO:0000256" key="4">
    <source>
        <dbReference type="ARBA" id="ARBA00022741"/>
    </source>
</evidence>
<dbReference type="PANTHER" id="PTHR43095:SF6">
    <property type="entry name" value="XYLULOSE KINASE"/>
    <property type="match status" value="1"/>
</dbReference>
<dbReference type="InterPro" id="IPR006000">
    <property type="entry name" value="Xylulokinase"/>
</dbReference>
<dbReference type="GO" id="GO:0004856">
    <property type="term" value="F:D-xylulokinase activity"/>
    <property type="evidence" value="ECO:0007669"/>
    <property type="project" value="UniProtKB-UniRule"/>
</dbReference>